<name>A0AB39BSG5_9BACI</name>
<proteinExistence type="predicted"/>
<dbReference type="PROSITE" id="PS51257">
    <property type="entry name" value="PROKAR_LIPOPROTEIN"/>
    <property type="match status" value="1"/>
</dbReference>
<organism evidence="1">
    <name type="scientific">Alkalihalophilus sp. As8PL</name>
    <dbReference type="NCBI Taxonomy" id="3237103"/>
    <lineage>
        <taxon>Bacteria</taxon>
        <taxon>Bacillati</taxon>
        <taxon>Bacillota</taxon>
        <taxon>Bacilli</taxon>
        <taxon>Bacillales</taxon>
        <taxon>Bacillaceae</taxon>
        <taxon>Alkalihalophilus</taxon>
    </lineage>
</organism>
<accession>A0AB39BSG5</accession>
<dbReference type="EMBL" id="CP162551">
    <property type="protein sequence ID" value="XDI36910.1"/>
    <property type="molecule type" value="Genomic_DNA"/>
</dbReference>
<dbReference type="RefSeq" id="WP_368504289.1">
    <property type="nucleotide sequence ID" value="NZ_CP162551.1"/>
</dbReference>
<protein>
    <submittedName>
        <fullName evidence="1">DUF5067 domain-containing protein</fullName>
    </submittedName>
</protein>
<reference evidence="1" key="1">
    <citation type="submission" date="2024-07" db="EMBL/GenBank/DDBJ databases">
        <title>Identification and characteristics of an arsenic-resistant bacterial isolate, which belongs to a novel species.</title>
        <authorList>
            <person name="Juszczyk A."/>
            <person name="Kowalczyk A."/>
            <person name="Was K."/>
            <person name="Kosowicz W."/>
            <person name="Budzyn A."/>
            <person name="Latowski D."/>
        </authorList>
    </citation>
    <scope>NUCLEOTIDE SEQUENCE</scope>
    <source>
        <strain evidence="1">As8PL</strain>
    </source>
</reference>
<dbReference type="AlphaFoldDB" id="A0AB39BSG5"/>
<evidence type="ECO:0000313" key="1">
    <source>
        <dbReference type="EMBL" id="XDI36910.1"/>
    </source>
</evidence>
<gene>
    <name evidence="1" type="ORF">AB3N04_19920</name>
</gene>
<sequence length="159" mass="17899">MKKLIVMLGAAVLLVGCGEATVTEETEEEEVIEESIEREVAINEELTFDNIELSFDPAQIYEEDGSYFIDMSMDWRNSYNGETTFNSLADVELYQNEELAETSGAYDDKNSDVYFPNSAGRLWSVELTYELQDATAPVRVVINPAAEDDESQEVIIEID</sequence>